<dbReference type="SUPFAM" id="SSF52279">
    <property type="entry name" value="Beta-D-glucan exohydrolase, C-terminal domain"/>
    <property type="match status" value="1"/>
</dbReference>
<dbReference type="OrthoDB" id="9805821at2"/>
<dbReference type="PANTHER" id="PTHR42721:SF3">
    <property type="entry name" value="BETA-D-XYLOSIDASE 5-RELATED"/>
    <property type="match status" value="1"/>
</dbReference>
<reference evidence="6 7" key="1">
    <citation type="submission" date="2016-10" db="EMBL/GenBank/DDBJ databases">
        <authorList>
            <person name="de Groot N.N."/>
        </authorList>
    </citation>
    <scope>NUCLEOTIDE SEQUENCE [LARGE SCALE GENOMIC DNA]</scope>
    <source>
        <strain evidence="6 7">CGMCC 1.10434</strain>
    </source>
</reference>
<dbReference type="InterPro" id="IPR019800">
    <property type="entry name" value="Glyco_hydro_3_AS"/>
</dbReference>
<evidence type="ECO:0000256" key="3">
    <source>
        <dbReference type="ARBA" id="ARBA00022801"/>
    </source>
</evidence>
<protein>
    <submittedName>
        <fullName evidence="6">Beta-glucosidase</fullName>
    </submittedName>
</protein>
<evidence type="ECO:0000259" key="5">
    <source>
        <dbReference type="SMART" id="SM01217"/>
    </source>
</evidence>
<dbReference type="PRINTS" id="PR00133">
    <property type="entry name" value="GLHYDRLASE3"/>
</dbReference>
<feature type="domain" description="Fibronectin type III-like" evidence="5">
    <location>
        <begin position="720"/>
        <end position="790"/>
    </location>
</feature>
<keyword evidence="2" id="KW-0732">Signal</keyword>
<dbReference type="GO" id="GO:0046556">
    <property type="term" value="F:alpha-L-arabinofuranosidase activity"/>
    <property type="evidence" value="ECO:0007669"/>
    <property type="project" value="TreeGrafter"/>
</dbReference>
<dbReference type="Pfam" id="PF14310">
    <property type="entry name" value="Fn3-like"/>
    <property type="match status" value="1"/>
</dbReference>
<dbReference type="InterPro" id="IPR036881">
    <property type="entry name" value="Glyco_hydro_3_C_sf"/>
</dbReference>
<dbReference type="SUPFAM" id="SSF51445">
    <property type="entry name" value="(Trans)glycosidases"/>
    <property type="match status" value="1"/>
</dbReference>
<accession>A0A1H8QER4</accession>
<keyword evidence="4" id="KW-0326">Glycosidase</keyword>
<dbReference type="STRING" id="872970.SAMN04488134_108139"/>
<dbReference type="InterPro" id="IPR013783">
    <property type="entry name" value="Ig-like_fold"/>
</dbReference>
<dbReference type="AlphaFoldDB" id="A0A1H8QER4"/>
<dbReference type="Gene3D" id="3.40.50.1700">
    <property type="entry name" value="Glycoside hydrolase family 3 C-terminal domain"/>
    <property type="match status" value="1"/>
</dbReference>
<keyword evidence="7" id="KW-1185">Reference proteome</keyword>
<dbReference type="Gene3D" id="2.60.120.380">
    <property type="match status" value="1"/>
</dbReference>
<dbReference type="InterPro" id="IPR044993">
    <property type="entry name" value="BXL"/>
</dbReference>
<sequence length="931" mass="105011">MNFDFQDNEKPLEVRVSNLVSQLTIDEKISLLSTKQSPIERLHVPEYRVGGEAAHGVVDREGMFTTVFPQPIGLSSTWNKDLLQKVGEAIGDEARGYYYYKNKKTGLTLWAPTIDMERDPRWGRTEEAYGEDPHLTGQLSKHLIMGMQGDHPFYLKMVAAPKHFYGNNNEHGRESLSNSIDARNRFEYYLPAFEPAFTEAKATSMMTAYNGINGIPGMQLNEIRQVVREQWGMDGFVVSDGGALTLNVEEYHYYDNFPEALADSLKKGIDCFVDDKELVESAAHDALKQGLITEEDITLAISRCLKVRFRLGQFDQVDPFESSNSLEQLIEQHKPLAEEVTDQSIVLLKDNKQVLPVQAESIKRIAVIGPTADQIFRDWYAGYSKDQVTILQGLKQRFNKAEFSFTNGFNQIALKNIKHNKFIKFNAGNKADLTNTKRDASIFIDEDWGYHNHLLFERKSKCYLSLTNGVDFQPVKEEVYDWFVKEKIGFYNLDANTTAKQLTSWRNKPIQFDESQGLIEADQGDEFESIVVEDGIAKAVQQAKDSDVAIVCIGNHPMLNGRETEDRLDIELAAYHQRLIKAVYRANANMILVVVGSYPFSLNWEQAHLPAIFYTAHGAQHLGHSIAKLIAGDCSPSGRLSMTWYQDTLSLPSIYDYDIIKGKRTYMYPNNRILYPFGHGLTYGEPVYSNLNVNQTQIVDDQVITVSVEVENADQQPFAEVIQLYAAFNQDAFKRPEQKLIGFEKIMLEPGAKEVVSFEVTAEQFKFFDVRTESMRLFGGVVVLSIGRSSQDLRLQTAPLTVAAQPVVPRDLSQVTKAEMYDDYADIMLGKGEDEVVCVVNKNNGHLFYNKVSLPEQGALIVRASTDGGKGEITLHLDGQVQASALEVNPESPFVWEDYRIALPNEKTVKDLTLSLKGPVAIQSLYIKEGK</sequence>
<dbReference type="InterPro" id="IPR036962">
    <property type="entry name" value="Glyco_hydro_3_N_sf"/>
</dbReference>
<comment type="similarity">
    <text evidence="1 4">Belongs to the glycosyl hydrolase 3 family.</text>
</comment>
<evidence type="ECO:0000256" key="4">
    <source>
        <dbReference type="RuleBase" id="RU361161"/>
    </source>
</evidence>
<dbReference type="GO" id="GO:0045493">
    <property type="term" value="P:xylan catabolic process"/>
    <property type="evidence" value="ECO:0007669"/>
    <property type="project" value="InterPro"/>
</dbReference>
<dbReference type="InterPro" id="IPR001764">
    <property type="entry name" value="Glyco_hydro_3_N"/>
</dbReference>
<dbReference type="RefSeq" id="WP_091498516.1">
    <property type="nucleotide sequence ID" value="NZ_FODJ01000008.1"/>
</dbReference>
<dbReference type="Pfam" id="PF01915">
    <property type="entry name" value="Glyco_hydro_3_C"/>
    <property type="match status" value="1"/>
</dbReference>
<name>A0A1H8QER4_9BACI</name>
<dbReference type="GO" id="GO:0031222">
    <property type="term" value="P:arabinan catabolic process"/>
    <property type="evidence" value="ECO:0007669"/>
    <property type="project" value="TreeGrafter"/>
</dbReference>
<evidence type="ECO:0000256" key="2">
    <source>
        <dbReference type="ARBA" id="ARBA00022729"/>
    </source>
</evidence>
<dbReference type="InterPro" id="IPR017853">
    <property type="entry name" value="GH"/>
</dbReference>
<dbReference type="SMART" id="SM01217">
    <property type="entry name" value="Fn3_like"/>
    <property type="match status" value="1"/>
</dbReference>
<dbReference type="Gene3D" id="2.60.40.10">
    <property type="entry name" value="Immunoglobulins"/>
    <property type="match status" value="1"/>
</dbReference>
<dbReference type="Pfam" id="PF00933">
    <property type="entry name" value="Glyco_hydro_3"/>
    <property type="match status" value="1"/>
</dbReference>
<dbReference type="InterPro" id="IPR002772">
    <property type="entry name" value="Glyco_hydro_3_C"/>
</dbReference>
<organism evidence="6 7">
    <name type="scientific">Amphibacillus marinus</name>
    <dbReference type="NCBI Taxonomy" id="872970"/>
    <lineage>
        <taxon>Bacteria</taxon>
        <taxon>Bacillati</taxon>
        <taxon>Bacillota</taxon>
        <taxon>Bacilli</taxon>
        <taxon>Bacillales</taxon>
        <taxon>Bacillaceae</taxon>
        <taxon>Amphibacillus</taxon>
    </lineage>
</organism>
<dbReference type="GO" id="GO:0009044">
    <property type="term" value="F:xylan 1,4-beta-xylosidase activity"/>
    <property type="evidence" value="ECO:0007669"/>
    <property type="project" value="InterPro"/>
</dbReference>
<dbReference type="PANTHER" id="PTHR42721">
    <property type="entry name" value="SUGAR HYDROLASE-RELATED"/>
    <property type="match status" value="1"/>
</dbReference>
<keyword evidence="3 4" id="KW-0378">Hydrolase</keyword>
<dbReference type="Proteomes" id="UP000199300">
    <property type="component" value="Unassembled WGS sequence"/>
</dbReference>
<dbReference type="EMBL" id="FODJ01000008">
    <property type="protein sequence ID" value="SEO52546.1"/>
    <property type="molecule type" value="Genomic_DNA"/>
</dbReference>
<dbReference type="Gene3D" id="3.20.20.300">
    <property type="entry name" value="Glycoside hydrolase, family 3, N-terminal domain"/>
    <property type="match status" value="1"/>
</dbReference>
<dbReference type="PROSITE" id="PS00775">
    <property type="entry name" value="GLYCOSYL_HYDROL_F3"/>
    <property type="match status" value="1"/>
</dbReference>
<gene>
    <name evidence="6" type="ORF">SAMN04488134_108139</name>
</gene>
<evidence type="ECO:0000313" key="6">
    <source>
        <dbReference type="EMBL" id="SEO52546.1"/>
    </source>
</evidence>
<proteinExistence type="inferred from homology"/>
<dbReference type="InterPro" id="IPR026891">
    <property type="entry name" value="Fn3-like"/>
</dbReference>
<evidence type="ECO:0000313" key="7">
    <source>
        <dbReference type="Proteomes" id="UP000199300"/>
    </source>
</evidence>
<evidence type="ECO:0000256" key="1">
    <source>
        <dbReference type="ARBA" id="ARBA00005336"/>
    </source>
</evidence>